<dbReference type="Pfam" id="PF16220">
    <property type="entry name" value="DUF4880"/>
    <property type="match status" value="1"/>
</dbReference>
<dbReference type="EMBL" id="JBHTJW010000002">
    <property type="protein sequence ID" value="MFD0928675.1"/>
    <property type="molecule type" value="Genomic_DNA"/>
</dbReference>
<accession>A0ABW3GDV2</accession>
<comment type="caution">
    <text evidence="3">The sequence shown here is derived from an EMBL/GenBank/DDBJ whole genome shotgun (WGS) entry which is preliminary data.</text>
</comment>
<dbReference type="Gene3D" id="2.60.120.1440">
    <property type="match status" value="1"/>
</dbReference>
<evidence type="ECO:0000313" key="4">
    <source>
        <dbReference type="Proteomes" id="UP001597106"/>
    </source>
</evidence>
<protein>
    <submittedName>
        <fullName evidence="3">FecR domain-containing protein</fullName>
    </submittedName>
</protein>
<dbReference type="InterPro" id="IPR012373">
    <property type="entry name" value="Ferrdict_sens_TM"/>
</dbReference>
<dbReference type="RefSeq" id="WP_379073797.1">
    <property type="nucleotide sequence ID" value="NZ_JBHTJW010000002.1"/>
</dbReference>
<proteinExistence type="predicted"/>
<dbReference type="PANTHER" id="PTHR30273:SF2">
    <property type="entry name" value="PROTEIN FECR"/>
    <property type="match status" value="1"/>
</dbReference>
<feature type="domain" description="FecR protein" evidence="1">
    <location>
        <begin position="126"/>
        <end position="218"/>
    </location>
</feature>
<organism evidence="3 4">
    <name type="scientific">Methylophilus glucosoxydans</name>
    <dbReference type="NCBI Taxonomy" id="752553"/>
    <lineage>
        <taxon>Bacteria</taxon>
        <taxon>Pseudomonadati</taxon>
        <taxon>Pseudomonadota</taxon>
        <taxon>Betaproteobacteria</taxon>
        <taxon>Nitrosomonadales</taxon>
        <taxon>Methylophilaceae</taxon>
        <taxon>Methylophilus</taxon>
    </lineage>
</organism>
<dbReference type="Pfam" id="PF04773">
    <property type="entry name" value="FecR"/>
    <property type="match status" value="1"/>
</dbReference>
<gene>
    <name evidence="3" type="ORF">ACFQ1T_02670</name>
</gene>
<reference evidence="4" key="1">
    <citation type="journal article" date="2019" name="Int. J. Syst. Evol. Microbiol.">
        <title>The Global Catalogue of Microorganisms (GCM) 10K type strain sequencing project: providing services to taxonomists for standard genome sequencing and annotation.</title>
        <authorList>
            <consortium name="The Broad Institute Genomics Platform"/>
            <consortium name="The Broad Institute Genome Sequencing Center for Infectious Disease"/>
            <person name="Wu L."/>
            <person name="Ma J."/>
        </authorList>
    </citation>
    <scope>NUCLEOTIDE SEQUENCE [LARGE SCALE GENOMIC DNA]</scope>
    <source>
        <strain evidence="4">CCUG 59685</strain>
    </source>
</reference>
<feature type="domain" description="FecR N-terminal" evidence="2">
    <location>
        <begin position="19"/>
        <end position="60"/>
    </location>
</feature>
<evidence type="ECO:0000259" key="2">
    <source>
        <dbReference type="Pfam" id="PF16220"/>
    </source>
</evidence>
<dbReference type="InterPro" id="IPR006860">
    <property type="entry name" value="FecR"/>
</dbReference>
<keyword evidence="4" id="KW-1185">Reference proteome</keyword>
<dbReference type="InterPro" id="IPR032623">
    <property type="entry name" value="FecR_N"/>
</dbReference>
<evidence type="ECO:0000313" key="3">
    <source>
        <dbReference type="EMBL" id="MFD0928675.1"/>
    </source>
</evidence>
<evidence type="ECO:0000259" key="1">
    <source>
        <dbReference type="Pfam" id="PF04773"/>
    </source>
</evidence>
<name>A0ABW3GDV2_9PROT</name>
<dbReference type="PIRSF" id="PIRSF018266">
    <property type="entry name" value="FecR"/>
    <property type="match status" value="1"/>
</dbReference>
<dbReference type="Proteomes" id="UP001597106">
    <property type="component" value="Unassembled WGS sequence"/>
</dbReference>
<dbReference type="PANTHER" id="PTHR30273">
    <property type="entry name" value="PERIPLASMIC SIGNAL SENSOR AND SIGMA FACTOR ACTIVATOR FECR-RELATED"/>
    <property type="match status" value="1"/>
</dbReference>
<sequence length="332" mass="36386">MKSSAVKVGMSPVEQLALQQAAEWFAVLSDDAPEASERQAWQAWLTAHPAHQRAWAEVEAINAAFSNLNAVASKSASHQALLHSSGRRQALKMLGLAGVTYLGVSLLHRYSPWQDWLTTLTASAITYRTPAGRTHRVLLADQGKLWLNTDTQVRVAYGWMLRRITLEYGEILLQSGHDPQARPLVVDTQHGRLTALGTRFTVCQEDTRSLLAVYEGRVAITPSQGTAITLSAGQQAYFDQYGVGAIQAALPAREAWTRGILIADNQSLKDFIAELARYHSTRLSVAPDIAHLRLMGAYPFANVPLVLQEITHSLGIRQHTDAQGNIQLLPAA</sequence>